<comment type="caution">
    <text evidence="1">The sequence shown here is derived from an EMBL/GenBank/DDBJ whole genome shotgun (WGS) entry which is preliminary data.</text>
</comment>
<dbReference type="EMBL" id="JAUQTA010000001">
    <property type="protein sequence ID" value="MDO7867264.1"/>
    <property type="molecule type" value="Genomic_DNA"/>
</dbReference>
<accession>A0ABT9AXS2</accession>
<evidence type="ECO:0008006" key="3">
    <source>
        <dbReference type="Google" id="ProtNLM"/>
    </source>
</evidence>
<proteinExistence type="predicted"/>
<evidence type="ECO:0000313" key="1">
    <source>
        <dbReference type="EMBL" id="MDO7867264.1"/>
    </source>
</evidence>
<organism evidence="1 2">
    <name type="scientific">Nocardioides jiangxiensis</name>
    <dbReference type="NCBI Taxonomy" id="3064524"/>
    <lineage>
        <taxon>Bacteria</taxon>
        <taxon>Bacillati</taxon>
        <taxon>Actinomycetota</taxon>
        <taxon>Actinomycetes</taxon>
        <taxon>Propionibacteriales</taxon>
        <taxon>Nocardioidaceae</taxon>
        <taxon>Nocardioides</taxon>
    </lineage>
</organism>
<dbReference type="PROSITE" id="PS51257">
    <property type="entry name" value="PROKAR_LIPOPROTEIN"/>
    <property type="match status" value="1"/>
</dbReference>
<name>A0ABT9AXS2_9ACTN</name>
<gene>
    <name evidence="1" type="ORF">Q5722_02675</name>
</gene>
<protein>
    <recommendedName>
        <fullName evidence="3">DUF2993 domain-containing protein</fullName>
    </recommendedName>
</protein>
<keyword evidence="2" id="KW-1185">Reference proteome</keyword>
<evidence type="ECO:0000313" key="2">
    <source>
        <dbReference type="Proteomes" id="UP001233314"/>
    </source>
</evidence>
<sequence>MRFLPGRLSVVVPLVVLGLLLVIACGLEIVARNEVESRVAHEAVRLLEAAHCESRRVTASVSSPVLLQAPRDTFREVRVGVDQLGTVGGPTDVTVTMHGLDVKHRVVDRVDVRGTLSWASATALLRASDERAASLGAHFARPAGAHPVVEFAVDGPLGAAKAQAELSLAVASGYVIATVVRVTVAGVDAPVPSLGLGDALRLRWSGGLPEKLSLTRVSGSQGGLAYRASGTSVGVDDLAGFTCADTGSGDGDEATGQSS</sequence>
<reference evidence="1 2" key="1">
    <citation type="submission" date="2023-07" db="EMBL/GenBank/DDBJ databases">
        <title>Nocardioides sp. nov WY-20 isolated from soil.</title>
        <authorList>
            <person name="Liu B."/>
            <person name="Wan Y."/>
        </authorList>
    </citation>
    <scope>NUCLEOTIDE SEQUENCE [LARGE SCALE GENOMIC DNA]</scope>
    <source>
        <strain evidence="1 2">WY-20</strain>
    </source>
</reference>
<dbReference type="Proteomes" id="UP001233314">
    <property type="component" value="Unassembled WGS sequence"/>
</dbReference>
<dbReference type="RefSeq" id="WP_305026669.1">
    <property type="nucleotide sequence ID" value="NZ_JAUQTA010000001.1"/>
</dbReference>